<feature type="chain" id="PRO_5040423602" evidence="1">
    <location>
        <begin position="17"/>
        <end position="283"/>
    </location>
</feature>
<evidence type="ECO:0000313" key="3">
    <source>
        <dbReference type="Proteomes" id="UP000800093"/>
    </source>
</evidence>
<proteinExistence type="predicted"/>
<keyword evidence="3" id="KW-1185">Reference proteome</keyword>
<comment type="caution">
    <text evidence="2">The sequence shown here is derived from an EMBL/GenBank/DDBJ whole genome shotgun (WGS) entry which is preliminary data.</text>
</comment>
<evidence type="ECO:0000256" key="1">
    <source>
        <dbReference type="SAM" id="SignalP"/>
    </source>
</evidence>
<keyword evidence="1" id="KW-0732">Signal</keyword>
<reference evidence="3" key="1">
    <citation type="journal article" date="2020" name="Stud. Mycol.">
        <title>101 Dothideomycetes genomes: A test case for predicting lifestyles and emergence of pathogens.</title>
        <authorList>
            <person name="Haridas S."/>
            <person name="Albert R."/>
            <person name="Binder M."/>
            <person name="Bloem J."/>
            <person name="LaButti K."/>
            <person name="Salamov A."/>
            <person name="Andreopoulos B."/>
            <person name="Baker S."/>
            <person name="Barry K."/>
            <person name="Bills G."/>
            <person name="Bluhm B."/>
            <person name="Cannon C."/>
            <person name="Castanera R."/>
            <person name="Culley D."/>
            <person name="Daum C."/>
            <person name="Ezra D."/>
            <person name="Gonzalez J."/>
            <person name="Henrissat B."/>
            <person name="Kuo A."/>
            <person name="Liang C."/>
            <person name="Lipzen A."/>
            <person name="Lutzoni F."/>
            <person name="Magnuson J."/>
            <person name="Mondo S."/>
            <person name="Nolan M."/>
            <person name="Ohm R."/>
            <person name="Pangilinan J."/>
            <person name="Park H.-J."/>
            <person name="Ramirez L."/>
            <person name="Alfaro M."/>
            <person name="Sun H."/>
            <person name="Tritt A."/>
            <person name="Yoshinaga Y."/>
            <person name="Zwiers L.-H."/>
            <person name="Turgeon B."/>
            <person name="Goodwin S."/>
            <person name="Spatafora J."/>
            <person name="Crous P."/>
            <person name="Grigoriev I."/>
        </authorList>
    </citation>
    <scope>NUCLEOTIDE SEQUENCE [LARGE SCALE GENOMIC DNA]</scope>
    <source>
        <strain evidence="3">CBS 304.66</strain>
    </source>
</reference>
<organism evidence="2 3">
    <name type="scientific">Lojkania enalia</name>
    <dbReference type="NCBI Taxonomy" id="147567"/>
    <lineage>
        <taxon>Eukaryota</taxon>
        <taxon>Fungi</taxon>
        <taxon>Dikarya</taxon>
        <taxon>Ascomycota</taxon>
        <taxon>Pezizomycotina</taxon>
        <taxon>Dothideomycetes</taxon>
        <taxon>Pleosporomycetidae</taxon>
        <taxon>Pleosporales</taxon>
        <taxon>Pleosporales incertae sedis</taxon>
        <taxon>Lojkania</taxon>
    </lineage>
</organism>
<dbReference type="Proteomes" id="UP000800093">
    <property type="component" value="Unassembled WGS sequence"/>
</dbReference>
<feature type="signal peptide" evidence="1">
    <location>
        <begin position="1"/>
        <end position="16"/>
    </location>
</feature>
<dbReference type="AlphaFoldDB" id="A0A9P4K3D7"/>
<dbReference type="OrthoDB" id="10010954at2759"/>
<gene>
    <name evidence="2" type="ORF">CC78DRAFT_356917</name>
</gene>
<evidence type="ECO:0000313" key="2">
    <source>
        <dbReference type="EMBL" id="KAF2261398.1"/>
    </source>
</evidence>
<dbReference type="EMBL" id="ML986658">
    <property type="protein sequence ID" value="KAF2261398.1"/>
    <property type="molecule type" value="Genomic_DNA"/>
</dbReference>
<protein>
    <submittedName>
        <fullName evidence="2">Uncharacterized protein</fullName>
    </submittedName>
</protein>
<accession>A0A9P4K3D7</accession>
<sequence length="283" mass="31870">MKLLSLLSLTATAAMAQSSAEQPNFGFNKLYELQQGFWEKFAYPNNVKEAESINSTIFAENVLGRVSDTRNFEGRELNTEYIFALFTPSEAAGIVGRPGKARIVSFLGQQNIASASTVVNFTFPQFRNLSLPVWIDTWITWNEKEEISQYDAVFRWFGNLVQTLIGTIDPDPEKAAAKAQDMVATSVCNTHQKYCNGTNTQYDDYNDCYHFLTKEIRMGQVFESGMNTLMCRSIHEIMVKSRPSVHCPHIGKTGGGMCDDLTSYKARVEQDYFTNAPWIPTAL</sequence>
<name>A0A9P4K3D7_9PLEO</name>